<comment type="caution">
    <text evidence="5">The sequence shown here is derived from an EMBL/GenBank/DDBJ whole genome shotgun (WGS) entry which is preliminary data.</text>
</comment>
<feature type="region of interest" description="Disordered" evidence="3">
    <location>
        <begin position="251"/>
        <end position="305"/>
    </location>
</feature>
<proteinExistence type="inferred from homology"/>
<sequence>MDYEKIRKAQIGMLSPTKLRMKLMGSRNSSSKGGIHSLKNEDLGYARNRLLSTTESSKDSNDLGIVHQSQTNASAESVHHRVLCSINLSTMNPTRDSDEGGSLRNTTGFDVASGFEFHHTDRTRQQSLGLFDRHAPSKWNDAEKWIINRQRTDSNVKEKLASMSQYPTKQTSPAQQMIDTSSMTVEHRPSVKQPLESGRNVKFTQDVDTVLSGWKSASDLMRRVTGEPIDRAAVSTLQTVSMRNMGTEMTPVPTPLQSVTPNGSSICSLSSSPRRPGAAEPLSTDMNTKSTEGDSENRGGKDKLTEAQTRLNIRREIEALGIKLGKMSIASWASKEVEQFCSSPKTFDIGKAKGEYEDSATAWEEAENTKYLARCKSEHVKIQAWETHQKAKIEAKMKNAEAKAERVMACAKKKMTEKLVTTQQQVEQKKAAVKAQMNKQAEEISRRAKHIRQTGQMPSTHYLSCCGYL</sequence>
<dbReference type="InterPro" id="IPR005516">
    <property type="entry name" value="Remorin_C"/>
</dbReference>
<gene>
    <name evidence="5" type="ORF">ZIOFF_015652</name>
</gene>
<comment type="similarity">
    <text evidence="1">Belongs to the remorin family.</text>
</comment>
<dbReference type="PANTHER" id="PTHR31471">
    <property type="entry name" value="OS02G0116800 PROTEIN"/>
    <property type="match status" value="1"/>
</dbReference>
<reference evidence="5 6" key="1">
    <citation type="submission" date="2020-08" db="EMBL/GenBank/DDBJ databases">
        <title>Plant Genome Project.</title>
        <authorList>
            <person name="Zhang R.-G."/>
        </authorList>
    </citation>
    <scope>NUCLEOTIDE SEQUENCE [LARGE SCALE GENOMIC DNA]</scope>
    <source>
        <tissue evidence="5">Rhizome</tissue>
    </source>
</reference>
<protein>
    <recommendedName>
        <fullName evidence="4">Remorin C-terminal domain-containing protein</fullName>
    </recommendedName>
</protein>
<dbReference type="PANTHER" id="PTHR31471:SF49">
    <property type="entry name" value="REMORIN FAMILY PROTEIN"/>
    <property type="match status" value="1"/>
</dbReference>
<evidence type="ECO:0000259" key="4">
    <source>
        <dbReference type="Pfam" id="PF03763"/>
    </source>
</evidence>
<evidence type="ECO:0000313" key="5">
    <source>
        <dbReference type="EMBL" id="KAG6525686.1"/>
    </source>
</evidence>
<name>A0A8J5HIV6_ZINOF</name>
<feature type="coiled-coil region" evidence="2">
    <location>
        <begin position="390"/>
        <end position="454"/>
    </location>
</feature>
<evidence type="ECO:0000256" key="1">
    <source>
        <dbReference type="ARBA" id="ARBA00005711"/>
    </source>
</evidence>
<organism evidence="5 6">
    <name type="scientific">Zingiber officinale</name>
    <name type="common">Ginger</name>
    <name type="synonym">Amomum zingiber</name>
    <dbReference type="NCBI Taxonomy" id="94328"/>
    <lineage>
        <taxon>Eukaryota</taxon>
        <taxon>Viridiplantae</taxon>
        <taxon>Streptophyta</taxon>
        <taxon>Embryophyta</taxon>
        <taxon>Tracheophyta</taxon>
        <taxon>Spermatophyta</taxon>
        <taxon>Magnoliopsida</taxon>
        <taxon>Liliopsida</taxon>
        <taxon>Zingiberales</taxon>
        <taxon>Zingiberaceae</taxon>
        <taxon>Zingiber</taxon>
    </lineage>
</organism>
<feature type="domain" description="Remorin C-terminal" evidence="4">
    <location>
        <begin position="356"/>
        <end position="459"/>
    </location>
</feature>
<evidence type="ECO:0000256" key="2">
    <source>
        <dbReference type="SAM" id="Coils"/>
    </source>
</evidence>
<dbReference type="Pfam" id="PF03763">
    <property type="entry name" value="Remorin_C"/>
    <property type="match status" value="1"/>
</dbReference>
<dbReference type="AlphaFoldDB" id="A0A8J5HIV6"/>
<dbReference type="EMBL" id="JACMSC010000004">
    <property type="protein sequence ID" value="KAG6525686.1"/>
    <property type="molecule type" value="Genomic_DNA"/>
</dbReference>
<dbReference type="Proteomes" id="UP000734854">
    <property type="component" value="Unassembled WGS sequence"/>
</dbReference>
<evidence type="ECO:0000313" key="6">
    <source>
        <dbReference type="Proteomes" id="UP000734854"/>
    </source>
</evidence>
<feature type="compositionally biased region" description="Basic and acidic residues" evidence="3">
    <location>
        <begin position="291"/>
        <end position="305"/>
    </location>
</feature>
<evidence type="ECO:0000256" key="3">
    <source>
        <dbReference type="SAM" id="MobiDB-lite"/>
    </source>
</evidence>
<keyword evidence="6" id="KW-1185">Reference proteome</keyword>
<accession>A0A8J5HIV6</accession>
<keyword evidence="2" id="KW-0175">Coiled coil</keyword>